<evidence type="ECO:0000313" key="2">
    <source>
        <dbReference type="EMBL" id="KMW21614.1"/>
    </source>
</evidence>
<dbReference type="PATRIC" id="fig|742734.4.peg.1843"/>
<evidence type="ECO:0008006" key="4">
    <source>
        <dbReference type="Google" id="ProtNLM"/>
    </source>
</evidence>
<evidence type="ECO:0000313" key="3">
    <source>
        <dbReference type="Proteomes" id="UP000037392"/>
    </source>
</evidence>
<evidence type="ECO:0000256" key="1">
    <source>
        <dbReference type="SAM" id="MobiDB-lite"/>
    </source>
</evidence>
<dbReference type="InterPro" id="IPR035965">
    <property type="entry name" value="PAS-like_dom_sf"/>
</dbReference>
<dbReference type="AlphaFoldDB" id="A0A0J9CAT5"/>
<reference evidence="2 3" key="1">
    <citation type="submission" date="2011-04" db="EMBL/GenBank/DDBJ databases">
        <title>The Genome Sequence of Clostridium citroniae WAL-19142.</title>
        <authorList>
            <consortium name="The Broad Institute Genome Sequencing Platform"/>
            <person name="Earl A."/>
            <person name="Ward D."/>
            <person name="Feldgarden M."/>
            <person name="Gevers D."/>
            <person name="Warren Y.A."/>
            <person name="Tyrrell K.L."/>
            <person name="Citron D.M."/>
            <person name="Goldstein E.J."/>
            <person name="Daigneault M."/>
            <person name="Allen-Vercoe E."/>
            <person name="Young S.K."/>
            <person name="Zeng Q."/>
            <person name="Gargeya S."/>
            <person name="Fitzgerald M."/>
            <person name="Haas B."/>
            <person name="Abouelleil A."/>
            <person name="Alvarado L."/>
            <person name="Arachchi H.M."/>
            <person name="Berlin A."/>
            <person name="Brown A."/>
            <person name="Chapman S.B."/>
            <person name="Chen Z."/>
            <person name="Dunbar C."/>
            <person name="Freedman E."/>
            <person name="Gearin G."/>
            <person name="Gellesch M."/>
            <person name="Goldberg J."/>
            <person name="Griggs A."/>
            <person name="Gujja S."/>
            <person name="Heilman E.R."/>
            <person name="Heiman D."/>
            <person name="Howarth C."/>
            <person name="Larson L."/>
            <person name="Lui A."/>
            <person name="MacDonald P.J."/>
            <person name="Mehta T."/>
            <person name="Montmayeur A."/>
            <person name="Murphy C."/>
            <person name="Neiman D."/>
            <person name="Pearson M."/>
            <person name="Priest M."/>
            <person name="Roberts A."/>
            <person name="Saif S."/>
            <person name="Shea T."/>
            <person name="Shenoy N."/>
            <person name="Sisk P."/>
            <person name="Stolte C."/>
            <person name="Sykes S."/>
            <person name="White J."/>
            <person name="Yandava C."/>
            <person name="Wortman J."/>
            <person name="Nusbaum C."/>
            <person name="Birren B."/>
        </authorList>
    </citation>
    <scope>NUCLEOTIDE SEQUENCE [LARGE SCALE GENOMIC DNA]</scope>
    <source>
        <strain evidence="2 3">WAL-19142</strain>
    </source>
</reference>
<dbReference type="EMBL" id="ADLK01000015">
    <property type="protein sequence ID" value="KMW21614.1"/>
    <property type="molecule type" value="Genomic_DNA"/>
</dbReference>
<dbReference type="Proteomes" id="UP000037392">
    <property type="component" value="Unassembled WGS sequence"/>
</dbReference>
<name>A0A0J9CAT5_9FIRM</name>
<sequence>MVLQNNTSINSDPSRSAAAPTNKSNKIMAGTDSSIIKCILDEDLTILVANASFYKEIGYTKEDFLSNFMGLRQYLGQHTKEFDKLRLALTEAAANGSKHLVTACLLPAKDGRLLWFRLNIMLTGATANSRPMFSASLSDITEQTDAAEPRMQYLHWMMDEYSRAVCSAY</sequence>
<dbReference type="CDD" id="cd00130">
    <property type="entry name" value="PAS"/>
    <property type="match status" value="1"/>
</dbReference>
<accession>A0A0J9CAT5</accession>
<feature type="region of interest" description="Disordered" evidence="1">
    <location>
        <begin position="1"/>
        <end position="24"/>
    </location>
</feature>
<dbReference type="SUPFAM" id="SSF55785">
    <property type="entry name" value="PYP-like sensor domain (PAS domain)"/>
    <property type="match status" value="1"/>
</dbReference>
<dbReference type="NCBIfam" id="TIGR00229">
    <property type="entry name" value="sensory_box"/>
    <property type="match status" value="1"/>
</dbReference>
<organism evidence="2 3">
    <name type="scientific">[Clostridium] citroniae WAL-19142</name>
    <dbReference type="NCBI Taxonomy" id="742734"/>
    <lineage>
        <taxon>Bacteria</taxon>
        <taxon>Bacillati</taxon>
        <taxon>Bacillota</taxon>
        <taxon>Clostridia</taxon>
        <taxon>Lachnospirales</taxon>
        <taxon>Lachnospiraceae</taxon>
        <taxon>Enterocloster</taxon>
    </lineage>
</organism>
<proteinExistence type="predicted"/>
<dbReference type="InterPro" id="IPR000014">
    <property type="entry name" value="PAS"/>
</dbReference>
<comment type="caution">
    <text evidence="2">The sequence shown here is derived from an EMBL/GenBank/DDBJ whole genome shotgun (WGS) entry which is preliminary data.</text>
</comment>
<dbReference type="Gene3D" id="3.30.450.20">
    <property type="entry name" value="PAS domain"/>
    <property type="match status" value="1"/>
</dbReference>
<dbReference type="RefSeq" id="WP_048929678.1">
    <property type="nucleotide sequence ID" value="NZ_KQ235877.1"/>
</dbReference>
<gene>
    <name evidence="2" type="ORF">HMPREF9470_01719</name>
</gene>
<dbReference type="GeneID" id="93165125"/>
<protein>
    <recommendedName>
        <fullName evidence="4">PAS domain-containing protein</fullName>
    </recommendedName>
</protein>